<protein>
    <submittedName>
        <fullName evidence="1">Family with sequence similarity 13, member B</fullName>
    </submittedName>
</protein>
<reference evidence="1" key="1">
    <citation type="submission" date="2016-05" db="EMBL/GenBank/DDBJ databases">
        <authorList>
            <person name="Lavstsen T."/>
            <person name="Jespersen J.S."/>
        </authorList>
    </citation>
    <scope>NUCLEOTIDE SEQUENCE</scope>
    <source>
        <tissue evidence="1">Brain</tissue>
    </source>
</reference>
<dbReference type="EMBL" id="HAEJ01000699">
    <property type="protein sequence ID" value="SBS41156.1"/>
    <property type="molecule type" value="Transcribed_RNA"/>
</dbReference>
<name>A0A1A7ZTX4_NOTFU</name>
<evidence type="ECO:0000313" key="1">
    <source>
        <dbReference type="EMBL" id="SBP45415.1"/>
    </source>
</evidence>
<accession>A0A1A7ZTX4</accession>
<dbReference type="AlphaFoldDB" id="A0A1A7ZTX4"/>
<sequence>MMMMMMMIEALNEAKSSNCL</sequence>
<dbReference type="EMBL" id="HADY01006930">
    <property type="protein sequence ID" value="SBP45415.1"/>
    <property type="molecule type" value="Transcribed_RNA"/>
</dbReference>
<reference evidence="1" key="2">
    <citation type="submission" date="2016-06" db="EMBL/GenBank/DDBJ databases">
        <title>The genome of a short-lived fish provides insights into sex chromosome evolution and the genetic control of aging.</title>
        <authorList>
            <person name="Reichwald K."/>
            <person name="Felder M."/>
            <person name="Petzold A."/>
            <person name="Koch P."/>
            <person name="Groth M."/>
            <person name="Platzer M."/>
        </authorList>
    </citation>
    <scope>NUCLEOTIDE SEQUENCE</scope>
    <source>
        <tissue evidence="1">Brain</tissue>
    </source>
</reference>
<proteinExistence type="predicted"/>
<organism evidence="1">
    <name type="scientific">Nothobranchius furzeri</name>
    <name type="common">Turquoise killifish</name>
    <dbReference type="NCBI Taxonomy" id="105023"/>
    <lineage>
        <taxon>Eukaryota</taxon>
        <taxon>Metazoa</taxon>
        <taxon>Chordata</taxon>
        <taxon>Craniata</taxon>
        <taxon>Vertebrata</taxon>
        <taxon>Euteleostomi</taxon>
        <taxon>Actinopterygii</taxon>
        <taxon>Neopterygii</taxon>
        <taxon>Teleostei</taxon>
        <taxon>Neoteleostei</taxon>
        <taxon>Acanthomorphata</taxon>
        <taxon>Ovalentaria</taxon>
        <taxon>Atherinomorphae</taxon>
        <taxon>Cyprinodontiformes</taxon>
        <taxon>Nothobranchiidae</taxon>
        <taxon>Nothobranchius</taxon>
    </lineage>
</organism>
<gene>
    <name evidence="1" type="primary">FAM13B</name>
</gene>